<dbReference type="PANTHER" id="PTHR47658">
    <property type="entry name" value="HIGH MOBILITY GROUP B PROTEIN 12-RELATED"/>
    <property type="match status" value="1"/>
</dbReference>
<feature type="compositionally biased region" description="Basic residues" evidence="1">
    <location>
        <begin position="123"/>
        <end position="134"/>
    </location>
</feature>
<dbReference type="GO" id="GO:0003677">
    <property type="term" value="F:DNA binding"/>
    <property type="evidence" value="ECO:0007669"/>
    <property type="project" value="TreeGrafter"/>
</dbReference>
<dbReference type="SUPFAM" id="SSF47095">
    <property type="entry name" value="HMG-box"/>
    <property type="match status" value="1"/>
</dbReference>
<evidence type="ECO:0000313" key="2">
    <source>
        <dbReference type="EMBL" id="GAU32692.1"/>
    </source>
</evidence>
<dbReference type="OrthoDB" id="10598750at2759"/>
<keyword evidence="3" id="KW-1185">Reference proteome</keyword>
<dbReference type="EMBL" id="DF973502">
    <property type="protein sequence ID" value="GAU32692.1"/>
    <property type="molecule type" value="Genomic_DNA"/>
</dbReference>
<dbReference type="PANTHER" id="PTHR47658:SF1">
    <property type="entry name" value="MEIOSIS INITIATOR PROTEIN"/>
    <property type="match status" value="1"/>
</dbReference>
<evidence type="ECO:0000256" key="1">
    <source>
        <dbReference type="SAM" id="MobiDB-lite"/>
    </source>
</evidence>
<accession>A0A2Z6N798</accession>
<proteinExistence type="predicted"/>
<evidence type="ECO:0000313" key="3">
    <source>
        <dbReference type="Proteomes" id="UP000242715"/>
    </source>
</evidence>
<feature type="compositionally biased region" description="Polar residues" evidence="1">
    <location>
        <begin position="144"/>
        <end position="157"/>
    </location>
</feature>
<feature type="region of interest" description="Disordered" evidence="1">
    <location>
        <begin position="1"/>
        <end position="176"/>
    </location>
</feature>
<dbReference type="GO" id="GO:0005634">
    <property type="term" value="C:nucleus"/>
    <property type="evidence" value="ECO:0007669"/>
    <property type="project" value="TreeGrafter"/>
</dbReference>
<feature type="compositionally biased region" description="Basic and acidic residues" evidence="1">
    <location>
        <begin position="55"/>
        <end position="65"/>
    </location>
</feature>
<protein>
    <submittedName>
        <fullName evidence="2">Uncharacterized protein</fullName>
    </submittedName>
</protein>
<name>A0A2Z6N798_TRISU</name>
<dbReference type="Proteomes" id="UP000242715">
    <property type="component" value="Unassembled WGS sequence"/>
</dbReference>
<feature type="compositionally biased region" description="Low complexity" evidence="1">
    <location>
        <begin position="1"/>
        <end position="16"/>
    </location>
</feature>
<organism evidence="2 3">
    <name type="scientific">Trifolium subterraneum</name>
    <name type="common">Subterranean clover</name>
    <dbReference type="NCBI Taxonomy" id="3900"/>
    <lineage>
        <taxon>Eukaryota</taxon>
        <taxon>Viridiplantae</taxon>
        <taxon>Streptophyta</taxon>
        <taxon>Embryophyta</taxon>
        <taxon>Tracheophyta</taxon>
        <taxon>Spermatophyta</taxon>
        <taxon>Magnoliopsida</taxon>
        <taxon>eudicotyledons</taxon>
        <taxon>Gunneridae</taxon>
        <taxon>Pentapetalae</taxon>
        <taxon>rosids</taxon>
        <taxon>fabids</taxon>
        <taxon>Fabales</taxon>
        <taxon>Fabaceae</taxon>
        <taxon>Papilionoideae</taxon>
        <taxon>50 kb inversion clade</taxon>
        <taxon>NPAAA clade</taxon>
        <taxon>Hologalegina</taxon>
        <taxon>IRL clade</taxon>
        <taxon>Trifolieae</taxon>
        <taxon>Trifolium</taxon>
    </lineage>
</organism>
<feature type="compositionally biased region" description="Basic residues" evidence="1">
    <location>
        <begin position="165"/>
        <end position="176"/>
    </location>
</feature>
<gene>
    <name evidence="2" type="ORF">TSUD_145660</name>
</gene>
<reference evidence="3" key="1">
    <citation type="journal article" date="2017" name="Front. Plant Sci.">
        <title>Climate Clever Clovers: New Paradigm to Reduce the Environmental Footprint of Ruminants by Breeding Low Methanogenic Forages Utilizing Haplotype Variation.</title>
        <authorList>
            <person name="Kaur P."/>
            <person name="Appels R."/>
            <person name="Bayer P.E."/>
            <person name="Keeble-Gagnere G."/>
            <person name="Wang J."/>
            <person name="Hirakawa H."/>
            <person name="Shirasawa K."/>
            <person name="Vercoe P."/>
            <person name="Stefanova K."/>
            <person name="Durmic Z."/>
            <person name="Nichols P."/>
            <person name="Revell C."/>
            <person name="Isobe S.N."/>
            <person name="Edwards D."/>
            <person name="Erskine W."/>
        </authorList>
    </citation>
    <scope>NUCLEOTIDE SEQUENCE [LARGE SCALE GENOMIC DNA]</scope>
    <source>
        <strain evidence="3">cv. Daliak</strain>
    </source>
</reference>
<dbReference type="GO" id="GO:0010197">
    <property type="term" value="P:polar nucleus fusion"/>
    <property type="evidence" value="ECO:0007669"/>
    <property type="project" value="TreeGrafter"/>
</dbReference>
<sequence>MNSSKTKGKSTNTSFNIDSEECLKPTRSNVPEQKKAEQKKEFEQIDVDAPSECSNEDKAKEESSKSKKTRGSTTSRKTHGLKDEERLPIRLNMLGIPNPNDVQGDPRSSASNHLTDVDPNKPTKSKSKEHKAKKVKVEKDLNMPNPNDVQVSTSNHLTDVDPNKHTKSKSKEHKAKKVKVELNPNILEPPPTSFFHLFDQDSENNVNGMAVNAWKSLSNEDKIHYLEKEAKRKAKYEKLQKGILILELVYLVVGYYSV</sequence>
<dbReference type="AlphaFoldDB" id="A0A2Z6N798"/>
<feature type="compositionally biased region" description="Basic and acidic residues" evidence="1">
    <location>
        <begin position="32"/>
        <end position="43"/>
    </location>
</feature>
<dbReference type="InterPro" id="IPR036910">
    <property type="entry name" value="HMG_box_dom_sf"/>
</dbReference>